<dbReference type="InterPro" id="IPR046675">
    <property type="entry name" value="DUF6545"/>
</dbReference>
<feature type="transmembrane region" description="Helical" evidence="1">
    <location>
        <begin position="226"/>
        <end position="247"/>
    </location>
</feature>
<dbReference type="Pfam" id="PF20182">
    <property type="entry name" value="DUF6545"/>
    <property type="match status" value="1"/>
</dbReference>
<feature type="transmembrane region" description="Helical" evidence="1">
    <location>
        <begin position="38"/>
        <end position="58"/>
    </location>
</feature>
<dbReference type="EMBL" id="JAEKOZ010000023">
    <property type="protein sequence ID" value="MBJ3811134.1"/>
    <property type="molecule type" value="Genomic_DNA"/>
</dbReference>
<feature type="transmembrane region" description="Helical" evidence="1">
    <location>
        <begin position="70"/>
        <end position="88"/>
    </location>
</feature>
<accession>A0ABS0XD95</accession>
<gene>
    <name evidence="3" type="ORF">JGB26_29255</name>
</gene>
<feature type="domain" description="DUF6545" evidence="2">
    <location>
        <begin position="252"/>
        <end position="383"/>
    </location>
</feature>
<comment type="caution">
    <text evidence="3">The sequence shown here is derived from an EMBL/GenBank/DDBJ whole genome shotgun (WGS) entry which is preliminary data.</text>
</comment>
<proteinExistence type="predicted"/>
<feature type="transmembrane region" description="Helical" evidence="1">
    <location>
        <begin position="109"/>
        <end position="128"/>
    </location>
</feature>
<feature type="transmembrane region" description="Helical" evidence="1">
    <location>
        <begin position="148"/>
        <end position="168"/>
    </location>
</feature>
<keyword evidence="4" id="KW-1185">Reference proteome</keyword>
<name>A0ABS0XD95_9ACTN</name>
<feature type="transmembrane region" description="Helical" evidence="1">
    <location>
        <begin position="189"/>
        <end position="214"/>
    </location>
</feature>
<keyword evidence="1" id="KW-1133">Transmembrane helix</keyword>
<feature type="transmembrane region" description="Helical" evidence="1">
    <location>
        <begin position="6"/>
        <end position="26"/>
    </location>
</feature>
<protein>
    <recommendedName>
        <fullName evidence="2">DUF6545 domain-containing protein</fullName>
    </recommendedName>
</protein>
<evidence type="ECO:0000313" key="4">
    <source>
        <dbReference type="Proteomes" id="UP000634780"/>
    </source>
</evidence>
<organism evidence="3 4">
    <name type="scientific">Streptomyces flavofungini</name>
    <dbReference type="NCBI Taxonomy" id="68200"/>
    <lineage>
        <taxon>Bacteria</taxon>
        <taxon>Bacillati</taxon>
        <taxon>Actinomycetota</taxon>
        <taxon>Actinomycetes</taxon>
        <taxon>Kitasatosporales</taxon>
        <taxon>Streptomycetaceae</taxon>
        <taxon>Streptomyces</taxon>
    </lineage>
</organism>
<dbReference type="NCBIfam" id="NF042915">
    <property type="entry name" value="MAB_1171c_fam"/>
    <property type="match status" value="1"/>
</dbReference>
<evidence type="ECO:0000259" key="2">
    <source>
        <dbReference type="Pfam" id="PF20182"/>
    </source>
</evidence>
<keyword evidence="1" id="KW-0812">Transmembrane</keyword>
<evidence type="ECO:0000256" key="1">
    <source>
        <dbReference type="SAM" id="Phobius"/>
    </source>
</evidence>
<dbReference type="RefSeq" id="WP_190117205.1">
    <property type="nucleotide sequence ID" value="NZ_BMVR01000007.1"/>
</dbReference>
<evidence type="ECO:0000313" key="3">
    <source>
        <dbReference type="EMBL" id="MBJ3811134.1"/>
    </source>
</evidence>
<reference evidence="3 4" key="1">
    <citation type="submission" date="2020-12" db="EMBL/GenBank/DDBJ databases">
        <title>Streptomyces typhae sp. nov., a novel endophytic actinomycete isolated from the root of cattail pollen (Typha angustifolia L.).</title>
        <authorList>
            <person name="Peng C."/>
            <person name="Liu C."/>
        </authorList>
    </citation>
    <scope>NUCLEOTIDE SEQUENCE [LARGE SCALE GENOMIC DNA]</scope>
    <source>
        <strain evidence="3 4">JCM 4753</strain>
    </source>
</reference>
<sequence length="406" mass="43469">MWHAILTSVSLTAAAIALYLATGKALAARREPAVPLKVAASSLFLAGVIFLLATPAVYRAVDTASGAPHLSALLANTVGLLCVGHAHLMSVLWHPEHRTGGALRRTVRVWAPFYAATIVAMTVLYARADLSGEARPLLLAPDYVHAPDVVAFHLVYFAMLAAIVTTTVRRCRALLAPQGPRLTPELRRCVVEFALAVALDMAYVVCVLAAMIGAAGGQRLDSVAEAAWLTTAVSGLVANYSLVRLSFLARRQERRDYQALRPLWQTVVRADPQLVLAPGLLWGGWDTRIALSRRLVEIRDGARSLSPWMNSAPARAVDQLARRGFVGFDVVAAQAAATLLYAADARGRGLPPADTDMLLGALPGEDVPAAAERDHLVLVARHLGHPVVIEALVRARRMTAVSEVRG</sequence>
<dbReference type="InterPro" id="IPR050039">
    <property type="entry name" value="MAB_1171c-like"/>
</dbReference>
<keyword evidence="1" id="KW-0472">Membrane</keyword>
<dbReference type="Proteomes" id="UP000634780">
    <property type="component" value="Unassembled WGS sequence"/>
</dbReference>